<feature type="domain" description="MobA-like NTP transferase" evidence="9">
    <location>
        <begin position="22"/>
        <end position="145"/>
    </location>
</feature>
<dbReference type="InterPro" id="IPR029044">
    <property type="entry name" value="Nucleotide-diphossugar_trans"/>
</dbReference>
<comment type="similarity">
    <text evidence="2">In the N-terminal section; belongs to the N-acetylglucosamine-1-phosphate uridyltransferase family.</text>
</comment>
<evidence type="ECO:0000256" key="4">
    <source>
        <dbReference type="ARBA" id="ARBA00022695"/>
    </source>
</evidence>
<evidence type="ECO:0000256" key="8">
    <source>
        <dbReference type="ARBA" id="ARBA00049628"/>
    </source>
</evidence>
<dbReference type="EMBL" id="LBZL01000003">
    <property type="protein sequence ID" value="KKR70577.1"/>
    <property type="molecule type" value="Genomic_DNA"/>
</dbReference>
<gene>
    <name evidence="10" type="ORF">UU13_C0003G0021</name>
</gene>
<comment type="similarity">
    <text evidence="1">In the C-terminal section; belongs to the transferase hexapeptide repeat family.</text>
</comment>
<comment type="catalytic activity">
    <reaction evidence="7">
        <text>N-acetyl-alpha-D-glucosamine 1-phosphate + UTP + H(+) = UDP-N-acetyl-alpha-D-glucosamine + diphosphate</text>
        <dbReference type="Rhea" id="RHEA:13509"/>
        <dbReference type="ChEBI" id="CHEBI:15378"/>
        <dbReference type="ChEBI" id="CHEBI:33019"/>
        <dbReference type="ChEBI" id="CHEBI:46398"/>
        <dbReference type="ChEBI" id="CHEBI:57705"/>
        <dbReference type="ChEBI" id="CHEBI:57776"/>
        <dbReference type="EC" id="2.7.7.23"/>
    </reaction>
</comment>
<dbReference type="Proteomes" id="UP000034452">
    <property type="component" value="Unassembled WGS sequence"/>
</dbReference>
<dbReference type="GO" id="GO:0003977">
    <property type="term" value="F:UDP-N-acetylglucosamine diphosphorylase activity"/>
    <property type="evidence" value="ECO:0007669"/>
    <property type="project" value="UniProtKB-EC"/>
</dbReference>
<keyword evidence="5" id="KW-0012">Acyltransferase</keyword>
<sequence>MINDKHKVHLENMFKKEKIKIIILAAGKGKRMQSDLPKVLSPLKGTHMIGHLLETIGKVTKEKPIAIIGHQAELVKKELGDSCFYVLQKKQLGTGHAVICAQNACKKAKHLLVLSGDQPFISEKTLKNLIKKHLHSKAKITFAATKVPNFEDWRKGFKTFGRILRKNKKIIGIKEYKDANEKEKNIKEINTGCYVFDAKWLWKNLGKIKNKNIQKEYYLTDLLCLASNKNGKVETVKIRPREALGANTKEELELLEKLVV</sequence>
<evidence type="ECO:0000256" key="5">
    <source>
        <dbReference type="ARBA" id="ARBA00023315"/>
    </source>
</evidence>
<organism evidence="10 11">
    <name type="scientific">Candidatus Nomurabacteria bacterium GW2011_GWB1_40_7</name>
    <dbReference type="NCBI Taxonomy" id="1618744"/>
    <lineage>
        <taxon>Bacteria</taxon>
        <taxon>Candidatus Nomuraibacteriota</taxon>
    </lineage>
</organism>
<proteinExistence type="inferred from homology"/>
<evidence type="ECO:0000259" key="9">
    <source>
        <dbReference type="Pfam" id="PF12804"/>
    </source>
</evidence>
<dbReference type="PATRIC" id="fig|1618744.3.peg.178"/>
<dbReference type="InterPro" id="IPR050065">
    <property type="entry name" value="GlmU-like"/>
</dbReference>
<accession>A0A0G0W5N2</accession>
<dbReference type="PANTHER" id="PTHR43584:SF3">
    <property type="entry name" value="BIFUNCTIONAL PROTEIN GLMU"/>
    <property type="match status" value="1"/>
</dbReference>
<dbReference type="InterPro" id="IPR025877">
    <property type="entry name" value="MobA-like_NTP_Trfase"/>
</dbReference>
<protein>
    <submittedName>
        <fullName evidence="10">Bifunctional protein GlmU</fullName>
    </submittedName>
</protein>
<keyword evidence="4" id="KW-0548">Nucleotidyltransferase</keyword>
<evidence type="ECO:0000256" key="6">
    <source>
        <dbReference type="ARBA" id="ARBA00048247"/>
    </source>
</evidence>
<comment type="catalytic activity">
    <reaction evidence="6">
        <text>alpha-D-glucosamine 1-phosphate + acetyl-CoA = N-acetyl-alpha-D-glucosamine 1-phosphate + CoA + H(+)</text>
        <dbReference type="Rhea" id="RHEA:13725"/>
        <dbReference type="ChEBI" id="CHEBI:15378"/>
        <dbReference type="ChEBI" id="CHEBI:57287"/>
        <dbReference type="ChEBI" id="CHEBI:57288"/>
        <dbReference type="ChEBI" id="CHEBI:57776"/>
        <dbReference type="ChEBI" id="CHEBI:58516"/>
        <dbReference type="EC" id="2.3.1.157"/>
    </reaction>
</comment>
<comment type="function">
    <text evidence="8">Catalyzes the last two sequential reactions in the de novo biosynthetic pathway for UDP-N-acetylglucosamine (UDP-GlcNAc). The C-terminal domain catalyzes the transfer of acetyl group from acetyl coenzyme A to glucosamine-1-phosphate (GlcN-1-P) to produce N-acetylglucosamine-1-phosphate (GlcNAc-1-P), which is converted into UDP-GlcNAc by the transfer of uridine 5-monophosphate (from uridine 5-triphosphate), a reaction catalyzed by the N-terminal domain.</text>
</comment>
<evidence type="ECO:0000256" key="3">
    <source>
        <dbReference type="ARBA" id="ARBA00022679"/>
    </source>
</evidence>
<evidence type="ECO:0000313" key="11">
    <source>
        <dbReference type="Proteomes" id="UP000034452"/>
    </source>
</evidence>
<dbReference type="CDD" id="cd02540">
    <property type="entry name" value="GT2_GlmU_N_bac"/>
    <property type="match status" value="1"/>
</dbReference>
<evidence type="ECO:0000256" key="7">
    <source>
        <dbReference type="ARBA" id="ARBA00048493"/>
    </source>
</evidence>
<evidence type="ECO:0000256" key="1">
    <source>
        <dbReference type="ARBA" id="ARBA00007707"/>
    </source>
</evidence>
<dbReference type="PANTHER" id="PTHR43584">
    <property type="entry name" value="NUCLEOTIDYL TRANSFERASE"/>
    <property type="match status" value="1"/>
</dbReference>
<dbReference type="SUPFAM" id="SSF53448">
    <property type="entry name" value="Nucleotide-diphospho-sugar transferases"/>
    <property type="match status" value="1"/>
</dbReference>
<dbReference type="Pfam" id="PF12804">
    <property type="entry name" value="NTP_transf_3"/>
    <property type="match status" value="1"/>
</dbReference>
<name>A0A0G0W5N2_9BACT</name>
<dbReference type="AlphaFoldDB" id="A0A0G0W5N2"/>
<evidence type="ECO:0000313" key="10">
    <source>
        <dbReference type="EMBL" id="KKR70577.1"/>
    </source>
</evidence>
<keyword evidence="3" id="KW-0808">Transferase</keyword>
<dbReference type="GO" id="GO:0019134">
    <property type="term" value="F:glucosamine-1-phosphate N-acetyltransferase activity"/>
    <property type="evidence" value="ECO:0007669"/>
    <property type="project" value="UniProtKB-EC"/>
</dbReference>
<dbReference type="Gene3D" id="3.90.550.10">
    <property type="entry name" value="Spore Coat Polysaccharide Biosynthesis Protein SpsA, Chain A"/>
    <property type="match status" value="1"/>
</dbReference>
<evidence type="ECO:0000256" key="2">
    <source>
        <dbReference type="ARBA" id="ARBA00007947"/>
    </source>
</evidence>
<comment type="caution">
    <text evidence="10">The sequence shown here is derived from an EMBL/GenBank/DDBJ whole genome shotgun (WGS) entry which is preliminary data.</text>
</comment>
<reference evidence="10 11" key="1">
    <citation type="journal article" date="2015" name="Nature">
        <title>rRNA introns, odd ribosomes, and small enigmatic genomes across a large radiation of phyla.</title>
        <authorList>
            <person name="Brown C.T."/>
            <person name="Hug L.A."/>
            <person name="Thomas B.C."/>
            <person name="Sharon I."/>
            <person name="Castelle C.J."/>
            <person name="Singh A."/>
            <person name="Wilkins M.J."/>
            <person name="Williams K.H."/>
            <person name="Banfield J.F."/>
        </authorList>
    </citation>
    <scope>NUCLEOTIDE SEQUENCE [LARGE SCALE GENOMIC DNA]</scope>
</reference>